<name>A0A1C3X9D4_9BRAD</name>
<sequence length="310" mass="34363">MTQASAFGRKLGRFLHLKDAPPSLITSSLRGVELAVTETRDDNPVPGLSGSFTAEDAFVVSLKLHDYPDCELWENGKCVMKADVPAGATYLYDLKRDPRYVIDKPFHSLFFYLPRSALDALTEQPRMPRVGQLACELGVGHDDTVVRHIGASLQQALRRPDETNQLFIDHMMLALTAHVAQAYGGLRPCTEPNRGGLAPWQVKRVCERLESDLGGKLSLQEIAAEFDLSISHFSRAFRISTGLPPHQWLLRQRVKAAKQLMTVRDLSLSEIAISAGFANQSHFTRVFSSVVGVSPGTWRREARGAPESKK</sequence>
<evidence type="ECO:0000256" key="3">
    <source>
        <dbReference type="ARBA" id="ARBA00023163"/>
    </source>
</evidence>
<proteinExistence type="predicted"/>
<evidence type="ECO:0000313" key="6">
    <source>
        <dbReference type="Proteomes" id="UP000183174"/>
    </source>
</evidence>
<evidence type="ECO:0000256" key="2">
    <source>
        <dbReference type="ARBA" id="ARBA00023125"/>
    </source>
</evidence>
<organism evidence="5 6">
    <name type="scientific">Bradyrhizobium yuanmingense</name>
    <dbReference type="NCBI Taxonomy" id="108015"/>
    <lineage>
        <taxon>Bacteria</taxon>
        <taxon>Pseudomonadati</taxon>
        <taxon>Pseudomonadota</taxon>
        <taxon>Alphaproteobacteria</taxon>
        <taxon>Hyphomicrobiales</taxon>
        <taxon>Nitrobacteraceae</taxon>
        <taxon>Bradyrhizobium</taxon>
    </lineage>
</organism>
<dbReference type="InterPro" id="IPR020449">
    <property type="entry name" value="Tscrpt_reg_AraC-type_HTH"/>
</dbReference>
<dbReference type="PROSITE" id="PS00041">
    <property type="entry name" value="HTH_ARAC_FAMILY_1"/>
    <property type="match status" value="1"/>
</dbReference>
<dbReference type="PROSITE" id="PS01124">
    <property type="entry name" value="HTH_ARAC_FAMILY_2"/>
    <property type="match status" value="1"/>
</dbReference>
<dbReference type="Pfam" id="PF12833">
    <property type="entry name" value="HTH_18"/>
    <property type="match status" value="1"/>
</dbReference>
<keyword evidence="2 5" id="KW-0238">DNA-binding</keyword>
<gene>
    <name evidence="5" type="ORF">GA0061099_1010225</name>
</gene>
<dbReference type="GO" id="GO:0003700">
    <property type="term" value="F:DNA-binding transcription factor activity"/>
    <property type="evidence" value="ECO:0007669"/>
    <property type="project" value="InterPro"/>
</dbReference>
<dbReference type="SUPFAM" id="SSF46689">
    <property type="entry name" value="Homeodomain-like"/>
    <property type="match status" value="2"/>
</dbReference>
<dbReference type="PANTHER" id="PTHR46796">
    <property type="entry name" value="HTH-TYPE TRANSCRIPTIONAL ACTIVATOR RHAS-RELATED"/>
    <property type="match status" value="1"/>
</dbReference>
<dbReference type="SMART" id="SM00342">
    <property type="entry name" value="HTH_ARAC"/>
    <property type="match status" value="1"/>
</dbReference>
<protein>
    <submittedName>
        <fullName evidence="5">AraC-type DNA-binding protein</fullName>
    </submittedName>
</protein>
<dbReference type="AlphaFoldDB" id="A0A1C3X9D4"/>
<evidence type="ECO:0000259" key="4">
    <source>
        <dbReference type="PROSITE" id="PS01124"/>
    </source>
</evidence>
<dbReference type="PRINTS" id="PR00032">
    <property type="entry name" value="HTHARAC"/>
</dbReference>
<evidence type="ECO:0000313" key="5">
    <source>
        <dbReference type="EMBL" id="SCB48867.1"/>
    </source>
</evidence>
<dbReference type="InterPro" id="IPR018062">
    <property type="entry name" value="HTH_AraC-typ_CS"/>
</dbReference>
<keyword evidence="3" id="KW-0804">Transcription</keyword>
<dbReference type="InterPro" id="IPR009057">
    <property type="entry name" value="Homeodomain-like_sf"/>
</dbReference>
<dbReference type="Proteomes" id="UP000183174">
    <property type="component" value="Unassembled WGS sequence"/>
</dbReference>
<dbReference type="InterPro" id="IPR050204">
    <property type="entry name" value="AraC_XylS_family_regulators"/>
</dbReference>
<dbReference type="GO" id="GO:0043565">
    <property type="term" value="F:sequence-specific DNA binding"/>
    <property type="evidence" value="ECO:0007669"/>
    <property type="project" value="InterPro"/>
</dbReference>
<dbReference type="EMBL" id="FMAE01000010">
    <property type="protein sequence ID" value="SCB48867.1"/>
    <property type="molecule type" value="Genomic_DNA"/>
</dbReference>
<keyword evidence="1" id="KW-0805">Transcription regulation</keyword>
<reference evidence="5 6" key="1">
    <citation type="submission" date="2016-08" db="EMBL/GenBank/DDBJ databases">
        <authorList>
            <person name="Seilhamer J.J."/>
        </authorList>
    </citation>
    <scope>NUCLEOTIDE SEQUENCE [LARGE SCALE GENOMIC DNA]</scope>
    <source>
        <strain evidence="5 6">CCBAU 10071</strain>
    </source>
</reference>
<dbReference type="InterPro" id="IPR018060">
    <property type="entry name" value="HTH_AraC"/>
</dbReference>
<dbReference type="PANTHER" id="PTHR46796:SF14">
    <property type="entry name" value="TRANSCRIPTIONAL REGULATORY PROTEIN"/>
    <property type="match status" value="1"/>
</dbReference>
<accession>A0A1C3X9D4</accession>
<dbReference type="RefSeq" id="WP_074448227.1">
    <property type="nucleotide sequence ID" value="NZ_FMAE01000010.1"/>
</dbReference>
<evidence type="ECO:0000256" key="1">
    <source>
        <dbReference type="ARBA" id="ARBA00023015"/>
    </source>
</evidence>
<dbReference type="Gene3D" id="1.10.10.60">
    <property type="entry name" value="Homeodomain-like"/>
    <property type="match status" value="2"/>
</dbReference>
<feature type="domain" description="HTH araC/xylS-type" evidence="4">
    <location>
        <begin position="203"/>
        <end position="301"/>
    </location>
</feature>